<dbReference type="InterPro" id="IPR052155">
    <property type="entry name" value="Biofilm_reg_signaling"/>
</dbReference>
<dbReference type="SUPFAM" id="SSF55073">
    <property type="entry name" value="Nucleotide cyclase"/>
    <property type="match status" value="1"/>
</dbReference>
<feature type="domain" description="Response regulatory" evidence="2">
    <location>
        <begin position="6"/>
        <end position="121"/>
    </location>
</feature>
<dbReference type="CDD" id="cd01948">
    <property type="entry name" value="EAL"/>
    <property type="match status" value="1"/>
</dbReference>
<dbReference type="SMART" id="SM00267">
    <property type="entry name" value="GGDEF"/>
    <property type="match status" value="1"/>
</dbReference>
<dbReference type="Pfam" id="PF00990">
    <property type="entry name" value="GGDEF"/>
    <property type="match status" value="1"/>
</dbReference>
<dbReference type="InterPro" id="IPR001633">
    <property type="entry name" value="EAL_dom"/>
</dbReference>
<comment type="caution">
    <text evidence="1">Lacks conserved residue(s) required for the propagation of feature annotation.</text>
</comment>
<feature type="domain" description="GGDEF" evidence="5">
    <location>
        <begin position="410"/>
        <end position="543"/>
    </location>
</feature>
<dbReference type="Gene3D" id="3.20.20.450">
    <property type="entry name" value="EAL domain"/>
    <property type="match status" value="1"/>
</dbReference>
<dbReference type="OrthoDB" id="8588402at2"/>
<dbReference type="Pfam" id="PF13426">
    <property type="entry name" value="PAS_9"/>
    <property type="match status" value="1"/>
</dbReference>
<evidence type="ECO:0000259" key="2">
    <source>
        <dbReference type="PROSITE" id="PS50110"/>
    </source>
</evidence>
<evidence type="ECO:0000313" key="7">
    <source>
        <dbReference type="Proteomes" id="UP000241912"/>
    </source>
</evidence>
<dbReference type="PROSITE" id="PS50110">
    <property type="entry name" value="RESPONSE_REGULATORY"/>
    <property type="match status" value="1"/>
</dbReference>
<dbReference type="InterPro" id="IPR000160">
    <property type="entry name" value="GGDEF_dom"/>
</dbReference>
<dbReference type="SMART" id="SM00448">
    <property type="entry name" value="REC"/>
    <property type="match status" value="1"/>
</dbReference>
<dbReference type="CDD" id="cd17534">
    <property type="entry name" value="REC_DC-like"/>
    <property type="match status" value="1"/>
</dbReference>
<dbReference type="NCBIfam" id="TIGR00254">
    <property type="entry name" value="GGDEF"/>
    <property type="match status" value="1"/>
</dbReference>
<dbReference type="RefSeq" id="WP_106705716.1">
    <property type="nucleotide sequence ID" value="NZ_PXXU01000005.1"/>
</dbReference>
<dbReference type="SUPFAM" id="SSF52172">
    <property type="entry name" value="CheY-like"/>
    <property type="match status" value="1"/>
</dbReference>
<dbReference type="Proteomes" id="UP000241912">
    <property type="component" value="Unassembled WGS sequence"/>
</dbReference>
<dbReference type="InterPro" id="IPR011006">
    <property type="entry name" value="CheY-like_superfamily"/>
</dbReference>
<evidence type="ECO:0000256" key="1">
    <source>
        <dbReference type="PROSITE-ProRule" id="PRU00169"/>
    </source>
</evidence>
<dbReference type="SUPFAM" id="SSF141868">
    <property type="entry name" value="EAL domain-like"/>
    <property type="match status" value="1"/>
</dbReference>
<evidence type="ECO:0000259" key="5">
    <source>
        <dbReference type="PROSITE" id="PS50887"/>
    </source>
</evidence>
<dbReference type="GO" id="GO:0000160">
    <property type="term" value="P:phosphorelay signal transduction system"/>
    <property type="evidence" value="ECO:0007669"/>
    <property type="project" value="InterPro"/>
</dbReference>
<evidence type="ECO:0000259" key="4">
    <source>
        <dbReference type="PROSITE" id="PS50883"/>
    </source>
</evidence>
<dbReference type="SMART" id="SM00052">
    <property type="entry name" value="EAL"/>
    <property type="match status" value="1"/>
</dbReference>
<keyword evidence="7" id="KW-1185">Reference proteome</keyword>
<dbReference type="InterPro" id="IPR035919">
    <property type="entry name" value="EAL_sf"/>
</dbReference>
<dbReference type="PROSITE" id="PS50883">
    <property type="entry name" value="EAL"/>
    <property type="match status" value="1"/>
</dbReference>
<dbReference type="NCBIfam" id="TIGR00229">
    <property type="entry name" value="sensory_box"/>
    <property type="match status" value="1"/>
</dbReference>
<dbReference type="InterPro" id="IPR001789">
    <property type="entry name" value="Sig_transdc_resp-reg_receiver"/>
</dbReference>
<dbReference type="AlphaFoldDB" id="A0A2P7NYG0"/>
<dbReference type="Gene3D" id="3.30.70.270">
    <property type="match status" value="1"/>
</dbReference>
<dbReference type="EMBL" id="PXXU01000005">
    <property type="protein sequence ID" value="PSJ18469.1"/>
    <property type="molecule type" value="Genomic_DNA"/>
</dbReference>
<dbReference type="CDD" id="cd01949">
    <property type="entry name" value="GGDEF"/>
    <property type="match status" value="1"/>
</dbReference>
<dbReference type="PROSITE" id="PS50113">
    <property type="entry name" value="PAC"/>
    <property type="match status" value="1"/>
</dbReference>
<feature type="domain" description="PAC" evidence="3">
    <location>
        <begin position="326"/>
        <end position="378"/>
    </location>
</feature>
<dbReference type="InterPro" id="IPR035965">
    <property type="entry name" value="PAS-like_dom_sf"/>
</dbReference>
<protein>
    <submittedName>
        <fullName evidence="6">GGDEF domain-containing response regulator</fullName>
    </submittedName>
</protein>
<dbReference type="PANTHER" id="PTHR44757:SF2">
    <property type="entry name" value="BIOFILM ARCHITECTURE MAINTENANCE PROTEIN MBAA"/>
    <property type="match status" value="1"/>
</dbReference>
<dbReference type="Gene3D" id="3.30.450.20">
    <property type="entry name" value="PAS domain"/>
    <property type="match status" value="1"/>
</dbReference>
<reference evidence="6 7" key="1">
    <citation type="submission" date="2018-03" db="EMBL/GenBank/DDBJ databases">
        <title>Draft genome of Nitrosomonas supralitoralis APG5.</title>
        <authorList>
            <person name="Urakawa H."/>
            <person name="Lopez J.V."/>
        </authorList>
    </citation>
    <scope>NUCLEOTIDE SEQUENCE [LARGE SCALE GENOMIC DNA]</scope>
    <source>
        <strain evidence="6 7">APG5</strain>
    </source>
</reference>
<evidence type="ECO:0000259" key="3">
    <source>
        <dbReference type="PROSITE" id="PS50113"/>
    </source>
</evidence>
<feature type="domain" description="EAL" evidence="4">
    <location>
        <begin position="552"/>
        <end position="805"/>
    </location>
</feature>
<dbReference type="Gene3D" id="3.40.50.2300">
    <property type="match status" value="1"/>
</dbReference>
<accession>A0A2P7NYG0</accession>
<comment type="caution">
    <text evidence="6">The sequence shown here is derived from an EMBL/GenBank/DDBJ whole genome shotgun (WGS) entry which is preliminary data.</text>
</comment>
<dbReference type="PROSITE" id="PS50887">
    <property type="entry name" value="GGDEF"/>
    <property type="match status" value="1"/>
</dbReference>
<dbReference type="PANTHER" id="PTHR44757">
    <property type="entry name" value="DIGUANYLATE CYCLASE DGCP"/>
    <property type="match status" value="1"/>
</dbReference>
<dbReference type="InterPro" id="IPR029787">
    <property type="entry name" value="Nucleotide_cyclase"/>
</dbReference>
<organism evidence="6 7">
    <name type="scientific">Nitrosomonas supralitoralis</name>
    <dbReference type="NCBI Taxonomy" id="2116706"/>
    <lineage>
        <taxon>Bacteria</taxon>
        <taxon>Pseudomonadati</taxon>
        <taxon>Pseudomonadota</taxon>
        <taxon>Betaproteobacteria</taxon>
        <taxon>Nitrosomonadales</taxon>
        <taxon>Nitrosomonadaceae</taxon>
        <taxon>Nitrosomonas</taxon>
    </lineage>
</organism>
<dbReference type="CDD" id="cd00130">
    <property type="entry name" value="PAS"/>
    <property type="match status" value="1"/>
</dbReference>
<dbReference type="SUPFAM" id="SSF55785">
    <property type="entry name" value="PYP-like sensor domain (PAS domain)"/>
    <property type="match status" value="1"/>
</dbReference>
<dbReference type="InterPro" id="IPR043128">
    <property type="entry name" value="Rev_trsase/Diguanyl_cyclase"/>
</dbReference>
<name>A0A2P7NYG0_9PROT</name>
<gene>
    <name evidence="6" type="ORF">C7H79_02465</name>
</gene>
<sequence>MSNCTKILIIEDEEIVALDLKRRLTKLGYQVTGMAASGQKALALVNQDLPNIVLMAIHIQGIMDRIEVASILQKTYSIPVIYLTAYSEQQTLARVKATKPYGYLIKPFSDRELDIIIQVSTERHESDFLLKKKEHHLRLALEAAQMGTWGVTKDSRKIFIDKNSKGSRESISDWESFFLTIDDCYKREVSNFINSLCEKKDSAAEIEFCVKPETGKKLWYKLHGKSLGNGNAVRHQVVGILQETTENRLAKYCMAQVATIFKYSTEGIIILNSDKLVHCANDAFYSITKYQERHLKNKELPFLTNQSLGETIYKDLWQSIEKRGHWRGEIQAFKKNKEIVYIWLTIGLIPNETSMERRFVVMISDVTKIRETQEQLSHLAFNDSLTSLPNRILIMDRLNHAIAIAARDLSMLGVLFIDLDNFKRINDTFGHNQGDSMLCLLSHRILSVLRQSDSLGRLGGDEFIAVVINVESSDAVGRIAEKILNCISKPVIISNMEIIPSCSIGISLYPNHSVHPDHLVQMADTAMCEAKNNGRNCYAFYHPRLTQKAAHHLTRERELHRALINNEFLLHFQPQFSLLNREITGVEALIRWNHPKKGLLTPAEIIPVAETNKLIIEIGNWILTEACRQLHQWRMEGLVNLRMAVNVSIRQLADKNLQKFIASLLHQYSLPAHLLELEITESCLQNELIYISCLEQLKQLGILITIDDFGTGYSCLSSLKNLPIHRLKIDQSFVKGIPQDKNDCAIATTILVLAQKLNLEVTAEGIETFDQTVFLVNQGCHELQGYLFSKPVVPGKIPGLIREFPDQLKNIKL</sequence>
<dbReference type="InterPro" id="IPR000700">
    <property type="entry name" value="PAS-assoc_C"/>
</dbReference>
<evidence type="ECO:0000313" key="6">
    <source>
        <dbReference type="EMBL" id="PSJ18469.1"/>
    </source>
</evidence>
<dbReference type="Pfam" id="PF00072">
    <property type="entry name" value="Response_reg"/>
    <property type="match status" value="1"/>
</dbReference>
<dbReference type="Pfam" id="PF00563">
    <property type="entry name" value="EAL"/>
    <property type="match status" value="1"/>
</dbReference>
<dbReference type="InterPro" id="IPR000014">
    <property type="entry name" value="PAS"/>
</dbReference>
<proteinExistence type="predicted"/>